<dbReference type="GO" id="GO:0005886">
    <property type="term" value="C:plasma membrane"/>
    <property type="evidence" value="ECO:0007669"/>
    <property type="project" value="UniProtKB-SubCell"/>
</dbReference>
<dbReference type="Proteomes" id="UP000009877">
    <property type="component" value="Unassembled WGS sequence"/>
</dbReference>
<keyword evidence="2" id="KW-1003">Cell membrane</keyword>
<dbReference type="SUPFAM" id="SSF82866">
    <property type="entry name" value="Multidrug efflux transporter AcrB transmembrane domain"/>
    <property type="match status" value="2"/>
</dbReference>
<feature type="transmembrane region" description="Helical" evidence="6">
    <location>
        <begin position="328"/>
        <end position="355"/>
    </location>
</feature>
<feature type="transmembrane region" description="Helical" evidence="6">
    <location>
        <begin position="609"/>
        <end position="630"/>
    </location>
</feature>
<feature type="transmembrane region" description="Helical" evidence="6">
    <location>
        <begin position="297"/>
        <end position="316"/>
    </location>
</feature>
<evidence type="ECO:0000313" key="9">
    <source>
        <dbReference type="Proteomes" id="UP000009877"/>
    </source>
</evidence>
<protein>
    <recommendedName>
        <fullName evidence="7">SSD domain-containing protein</fullName>
    </recommendedName>
</protein>
<dbReference type="Pfam" id="PF03176">
    <property type="entry name" value="MMPL"/>
    <property type="match status" value="2"/>
</dbReference>
<keyword evidence="9" id="KW-1185">Reference proteome</keyword>
<comment type="subcellular location">
    <subcellularLocation>
        <location evidence="1">Cell membrane</location>
        <topology evidence="1">Multi-pass membrane protein</topology>
    </subcellularLocation>
</comment>
<comment type="caution">
    <text evidence="8">The sequence shown here is derived from an EMBL/GenBank/DDBJ whole genome shotgun (WGS) entry which is preliminary data.</text>
</comment>
<evidence type="ECO:0000256" key="2">
    <source>
        <dbReference type="ARBA" id="ARBA00022475"/>
    </source>
</evidence>
<evidence type="ECO:0000256" key="3">
    <source>
        <dbReference type="ARBA" id="ARBA00022692"/>
    </source>
</evidence>
<feature type="transmembrane region" description="Helical" evidence="6">
    <location>
        <begin position="238"/>
        <end position="258"/>
    </location>
</feature>
<dbReference type="RefSeq" id="WP_006215383.1">
    <property type="nucleotide sequence ID" value="NZ_ANHZ02000019.1"/>
</dbReference>
<proteinExistence type="predicted"/>
<accession>M2XT06</accession>
<feature type="transmembrane region" description="Helical" evidence="6">
    <location>
        <begin position="727"/>
        <end position="751"/>
    </location>
</feature>
<reference evidence="8 9" key="1">
    <citation type="journal article" date="2014" name="Genome Announc.">
        <title>Draft Genome Sequence of Kocuria palustris PEL.</title>
        <authorList>
            <person name="Sharma G."/>
            <person name="Khatri I."/>
            <person name="Subramanian S."/>
        </authorList>
    </citation>
    <scope>NUCLEOTIDE SEQUENCE [LARGE SCALE GENOMIC DNA]</scope>
    <source>
        <strain evidence="8 9">PEL</strain>
    </source>
</reference>
<feature type="transmembrane region" description="Helical" evidence="6">
    <location>
        <begin position="424"/>
        <end position="442"/>
    </location>
</feature>
<evidence type="ECO:0000256" key="1">
    <source>
        <dbReference type="ARBA" id="ARBA00004651"/>
    </source>
</evidence>
<dbReference type="PRINTS" id="PR00702">
    <property type="entry name" value="ACRIFLAVINRP"/>
</dbReference>
<evidence type="ECO:0000256" key="5">
    <source>
        <dbReference type="ARBA" id="ARBA00023136"/>
    </source>
</evidence>
<feature type="transmembrane region" description="Helical" evidence="6">
    <location>
        <begin position="583"/>
        <end position="602"/>
    </location>
</feature>
<keyword evidence="5 6" id="KW-0472">Membrane</keyword>
<dbReference type="AlphaFoldDB" id="M2XT06"/>
<dbReference type="InterPro" id="IPR000731">
    <property type="entry name" value="SSD"/>
</dbReference>
<dbReference type="GO" id="GO:0022857">
    <property type="term" value="F:transmembrane transporter activity"/>
    <property type="evidence" value="ECO:0007669"/>
    <property type="project" value="InterPro"/>
</dbReference>
<feature type="transmembrane region" description="Helical" evidence="6">
    <location>
        <begin position="265"/>
        <end position="285"/>
    </location>
</feature>
<dbReference type="Gene3D" id="1.20.1640.10">
    <property type="entry name" value="Multidrug efflux transporter AcrB transmembrane domain"/>
    <property type="match status" value="2"/>
</dbReference>
<organism evidence="8 9">
    <name type="scientific">Kocuria palustris PEL</name>
    <dbReference type="NCBI Taxonomy" id="1236550"/>
    <lineage>
        <taxon>Bacteria</taxon>
        <taxon>Bacillati</taxon>
        <taxon>Actinomycetota</taxon>
        <taxon>Actinomycetes</taxon>
        <taxon>Micrococcales</taxon>
        <taxon>Micrococcaceae</taxon>
        <taxon>Kocuria</taxon>
    </lineage>
</organism>
<feature type="transmembrane region" description="Helical" evidence="6">
    <location>
        <begin position="361"/>
        <end position="394"/>
    </location>
</feature>
<dbReference type="InterPro" id="IPR001036">
    <property type="entry name" value="Acrflvin-R"/>
</dbReference>
<sequence>MAKFLYRLGRGAATRAWVAIITWLVLLGLAGGAFAAFSGTLSNSFEIPGTETQQLADRLADELPEANQGMGTVVFSTEDGSEFTDEQKTEIGEALDAAADVDGMASAMNPFDAQADLDDQRDQVEQGAEQLPQLIELRDSGRLDAAVQAGMLPEGTTAESVTQQEQQLQVGQDTMDMMGDYGFVSPEGSTAVATVNFDEDQMSIEQSTKDDLMAAVEDHPVDGVEVDYSTEIAQEMSAMGAGEIVGVVVAVVVLLIMLRTAVGAALPVLTAFVGVGFSTMLALSLSGQVQMASVTPMLGVMLGLAVGIDYSLFLLNRYRTELRRGTEVTEAIGLATGTAGSAVAFAGMTVMIALIGLSVTGIPFLALMGAVAALAVLVAVLITLTLTPALLGLVGKRLLPKSQRDVTVDEAEHVKTPLAVRRPLPVLLAAVAALAILAIPMGSMRLGLPDGSTEPQDSTQYRAYETVAEDFGAGKNGPMTVVADLPEDADEQSAQELQLAVGQEVSELDDVASVVPSPIDVDSGMALLQVVPESGPSDEATETLVDDIRGLSGNVEAAGDPTIGVAGRTAANIDVSQVLSDALPVYLAVVVAISMVLLILVFRSILVPVIASLGFLLSLLAAFGAVVAVYQWGWLSWLFNVTEPGPVLSFLPTLMVGILFGLAMDYQLFLVTGMREAHVHGYPARTAVVRGMVGGRAVVTAAAIIMTSVFAGFIFSHMAMIRPMGFGLATGVLFDAFLVRMTIIPALMTLLGEKAWWFPRWLDRILPNVDVEGESLQQGKPQAEAAASRDERLAREVVAAEEEQALAGSSRSSRGRHAAE</sequence>
<dbReference type="PROSITE" id="PS50156">
    <property type="entry name" value="SSD"/>
    <property type="match status" value="1"/>
</dbReference>
<dbReference type="InterPro" id="IPR004869">
    <property type="entry name" value="MMPL_dom"/>
</dbReference>
<keyword evidence="3 6" id="KW-0812">Transmembrane</keyword>
<evidence type="ECO:0000256" key="4">
    <source>
        <dbReference type="ARBA" id="ARBA00022989"/>
    </source>
</evidence>
<name>M2XT06_9MICC</name>
<evidence type="ECO:0000256" key="6">
    <source>
        <dbReference type="SAM" id="Phobius"/>
    </source>
</evidence>
<dbReference type="PANTHER" id="PTHR33406">
    <property type="entry name" value="MEMBRANE PROTEIN MJ1562-RELATED"/>
    <property type="match status" value="1"/>
</dbReference>
<evidence type="ECO:0000313" key="8">
    <source>
        <dbReference type="EMBL" id="EME35953.1"/>
    </source>
</evidence>
<gene>
    <name evidence="8" type="ORF">C884_00954</name>
</gene>
<feature type="transmembrane region" description="Helical" evidence="6">
    <location>
        <begin position="650"/>
        <end position="672"/>
    </location>
</feature>
<keyword evidence="4 6" id="KW-1133">Transmembrane helix</keyword>
<dbReference type="InterPro" id="IPR050545">
    <property type="entry name" value="Mycobact_MmpL"/>
</dbReference>
<evidence type="ECO:0000259" key="7">
    <source>
        <dbReference type="PROSITE" id="PS50156"/>
    </source>
</evidence>
<dbReference type="STRING" id="71999.KPaMU14_00310"/>
<dbReference type="PANTHER" id="PTHR33406:SF13">
    <property type="entry name" value="MEMBRANE PROTEIN YDFJ"/>
    <property type="match status" value="1"/>
</dbReference>
<feature type="transmembrane region" description="Helical" evidence="6">
    <location>
        <begin position="693"/>
        <end position="715"/>
    </location>
</feature>
<dbReference type="EMBL" id="ANHZ02000019">
    <property type="protein sequence ID" value="EME35953.1"/>
    <property type="molecule type" value="Genomic_DNA"/>
</dbReference>
<feature type="domain" description="SSD" evidence="7">
    <location>
        <begin position="263"/>
        <end position="393"/>
    </location>
</feature>